<dbReference type="AlphaFoldDB" id="A0A8H2VSJ2"/>
<reference evidence="2" key="1">
    <citation type="submission" date="2020-10" db="EMBL/GenBank/DDBJ databases">
        <authorList>
            <person name="Kusch S."/>
        </authorList>
    </citation>
    <scope>NUCLEOTIDE SEQUENCE</scope>
    <source>
        <strain evidence="2">SwB9</strain>
    </source>
</reference>
<comment type="caution">
    <text evidence="2">The sequence shown here is derived from an EMBL/GenBank/DDBJ whole genome shotgun (WGS) entry which is preliminary data.</text>
</comment>
<name>A0A8H2VSJ2_9HELO</name>
<protein>
    <submittedName>
        <fullName evidence="2">74e9f90b-360a-42d4-b3ca-0cae8e4f2dbb</fullName>
    </submittedName>
</protein>
<dbReference type="Proteomes" id="UP000624404">
    <property type="component" value="Unassembled WGS sequence"/>
</dbReference>
<sequence>MENRRQYGVLKVTLYEGSGISMVDQYSDIFRRLEHEPSHECEEALQWGFLIVDAVSGPAKSSLWAGKDTSYRFEVSRVAELTVSLYLRNPQAFMGHHDFSLGAVKLHHPWANEVYKYDKINVTASLGQESYAAVPKWLDVQNGAGKILIGIEFKERKHPSLGYFHPSPLLGEQSASKSPTQTMMK</sequence>
<gene>
    <name evidence="2" type="ORF">SCLTRI_LOCUS4051</name>
</gene>
<dbReference type="OrthoDB" id="3550994at2759"/>
<organism evidence="2 3">
    <name type="scientific">Sclerotinia trifoliorum</name>
    <dbReference type="NCBI Taxonomy" id="28548"/>
    <lineage>
        <taxon>Eukaryota</taxon>
        <taxon>Fungi</taxon>
        <taxon>Dikarya</taxon>
        <taxon>Ascomycota</taxon>
        <taxon>Pezizomycotina</taxon>
        <taxon>Leotiomycetes</taxon>
        <taxon>Helotiales</taxon>
        <taxon>Sclerotiniaceae</taxon>
        <taxon>Sclerotinia</taxon>
    </lineage>
</organism>
<evidence type="ECO:0000313" key="3">
    <source>
        <dbReference type="Proteomes" id="UP000624404"/>
    </source>
</evidence>
<proteinExistence type="predicted"/>
<feature type="compositionally biased region" description="Polar residues" evidence="1">
    <location>
        <begin position="173"/>
        <end position="185"/>
    </location>
</feature>
<keyword evidence="3" id="KW-1185">Reference proteome</keyword>
<evidence type="ECO:0000256" key="1">
    <source>
        <dbReference type="SAM" id="MobiDB-lite"/>
    </source>
</evidence>
<evidence type="ECO:0000313" key="2">
    <source>
        <dbReference type="EMBL" id="CAD6444259.1"/>
    </source>
</evidence>
<feature type="region of interest" description="Disordered" evidence="1">
    <location>
        <begin position="165"/>
        <end position="185"/>
    </location>
</feature>
<accession>A0A8H2VSJ2</accession>
<dbReference type="EMBL" id="CAJHIA010000011">
    <property type="protein sequence ID" value="CAD6444259.1"/>
    <property type="molecule type" value="Genomic_DNA"/>
</dbReference>